<dbReference type="GO" id="GO:0004190">
    <property type="term" value="F:aspartic-type endopeptidase activity"/>
    <property type="evidence" value="ECO:0007669"/>
    <property type="project" value="InterPro"/>
</dbReference>
<evidence type="ECO:0000313" key="4">
    <source>
        <dbReference type="EMBL" id="CDN88086.1"/>
    </source>
</evidence>
<dbReference type="InterPro" id="IPR034122">
    <property type="entry name" value="Retropepsin-like_bacterial"/>
</dbReference>
<reference evidence="5" key="1">
    <citation type="submission" date="2014-11" db="EMBL/GenBank/DDBJ databases">
        <title>Draft genome sequence of Hydrogenophaga intermedia S1.</title>
        <authorList>
            <person name="Gan H.M."/>
            <person name="Chew T.H."/>
            <person name="Stolz A."/>
        </authorList>
    </citation>
    <scope>NUCLEOTIDE SEQUENCE [LARGE SCALE GENOMIC DNA]</scope>
    <source>
        <strain evidence="5">S1</strain>
    </source>
</reference>
<dbReference type="Pfam" id="PF13975">
    <property type="entry name" value="gag-asp_proteas"/>
    <property type="match status" value="1"/>
</dbReference>
<feature type="domain" description="Peptidase A2" evidence="3">
    <location>
        <begin position="118"/>
        <end position="196"/>
    </location>
</feature>
<organism evidence="4 5">
    <name type="scientific">Hydrogenophaga intermedia</name>
    <dbReference type="NCBI Taxonomy" id="65786"/>
    <lineage>
        <taxon>Bacteria</taxon>
        <taxon>Pseudomonadati</taxon>
        <taxon>Pseudomonadota</taxon>
        <taxon>Betaproteobacteria</taxon>
        <taxon>Burkholderiales</taxon>
        <taxon>Comamonadaceae</taxon>
        <taxon>Hydrogenophaga</taxon>
    </lineage>
</organism>
<proteinExistence type="predicted"/>
<dbReference type="RefSeq" id="WP_009517992.1">
    <property type="nucleotide sequence ID" value="NZ_CCAE010000018.1"/>
</dbReference>
<dbReference type="AlphaFoldDB" id="A0A1L1PPW3"/>
<dbReference type="SUPFAM" id="SSF50630">
    <property type="entry name" value="Acid proteases"/>
    <property type="match status" value="1"/>
</dbReference>
<feature type="signal peptide" evidence="2">
    <location>
        <begin position="1"/>
        <end position="21"/>
    </location>
</feature>
<keyword evidence="5" id="KW-1185">Reference proteome</keyword>
<gene>
    <name evidence="4" type="ORF">BN948_02518</name>
</gene>
<name>A0A1L1PPW3_HYDIT</name>
<evidence type="ECO:0000313" key="5">
    <source>
        <dbReference type="Proteomes" id="UP000028878"/>
    </source>
</evidence>
<dbReference type="NCBIfam" id="TIGR02281">
    <property type="entry name" value="clan_AA_DTGA"/>
    <property type="match status" value="1"/>
</dbReference>
<dbReference type="CDD" id="cd05483">
    <property type="entry name" value="retropepsin_like_bacteria"/>
    <property type="match status" value="1"/>
</dbReference>
<sequence length="215" mass="22588" precursor="true">MRRGVLAAVLCSAAAMGFAQSVSLSGVSGSKALIVIDGGAPRFMAAGQAHQGVRLVSLQGDTAVIDIGGKRQTLRLGEAPVHLGGVATEASGGSQRVVLTADGSGHFMPQGQINGRAVQFMVDTGATQVILGESEAKRINLDYQRGQRVTVQTANGAAIGYRLNLDSVRVGDAQVHAVGAIVLPQPMPYVLLGNSFLSRFQMQRNNDQMTLEKRY</sequence>
<feature type="chain" id="PRO_5009681632" description="Peptidase A2 domain-containing protein" evidence="2">
    <location>
        <begin position="22"/>
        <end position="215"/>
    </location>
</feature>
<protein>
    <recommendedName>
        <fullName evidence="3">Peptidase A2 domain-containing protein</fullName>
    </recommendedName>
</protein>
<keyword evidence="2" id="KW-0732">Signal</keyword>
<evidence type="ECO:0000256" key="2">
    <source>
        <dbReference type="SAM" id="SignalP"/>
    </source>
</evidence>
<dbReference type="InterPro" id="IPR021109">
    <property type="entry name" value="Peptidase_aspartic_dom_sf"/>
</dbReference>
<dbReference type="Gene3D" id="2.40.70.10">
    <property type="entry name" value="Acid Proteases"/>
    <property type="match status" value="1"/>
</dbReference>
<evidence type="ECO:0000259" key="3">
    <source>
        <dbReference type="PROSITE" id="PS50175"/>
    </source>
</evidence>
<dbReference type="PROSITE" id="PS50175">
    <property type="entry name" value="ASP_PROT_RETROV"/>
    <property type="match status" value="1"/>
</dbReference>
<dbReference type="GO" id="GO:0006508">
    <property type="term" value="P:proteolysis"/>
    <property type="evidence" value="ECO:0007669"/>
    <property type="project" value="InterPro"/>
</dbReference>
<dbReference type="InterPro" id="IPR011969">
    <property type="entry name" value="Clan_AA_Asp_peptidase_C"/>
</dbReference>
<dbReference type="InterPro" id="IPR001995">
    <property type="entry name" value="Peptidase_A2_cat"/>
</dbReference>
<evidence type="ECO:0000256" key="1">
    <source>
        <dbReference type="ARBA" id="ARBA00022801"/>
    </source>
</evidence>
<dbReference type="Proteomes" id="UP000028878">
    <property type="component" value="Unassembled WGS sequence"/>
</dbReference>
<accession>A0A1L1PPW3</accession>
<dbReference type="EMBL" id="CCAE010000018">
    <property type="protein sequence ID" value="CDN88086.1"/>
    <property type="molecule type" value="Genomic_DNA"/>
</dbReference>
<keyword evidence="1" id="KW-0378">Hydrolase</keyword>